<dbReference type="InterPro" id="IPR045853">
    <property type="entry name" value="Pep_chain_release_fac_I_sf"/>
</dbReference>
<feature type="modified residue" description="N5-methylglutamine" evidence="5">
    <location>
        <position position="230"/>
    </location>
</feature>
<accession>A0A5C1A892</accession>
<dbReference type="InterPro" id="IPR005139">
    <property type="entry name" value="PCRF"/>
</dbReference>
<dbReference type="GO" id="GO:0005737">
    <property type="term" value="C:cytoplasm"/>
    <property type="evidence" value="ECO:0007669"/>
    <property type="project" value="UniProtKB-SubCell"/>
</dbReference>
<dbReference type="Pfam" id="PF03462">
    <property type="entry name" value="PCRF"/>
    <property type="match status" value="1"/>
</dbReference>
<reference evidence="9" key="1">
    <citation type="submission" date="2019-08" db="EMBL/GenBank/DDBJ databases">
        <title>Limnoglobus roseus gen. nov., sp. nov., a novel freshwater planctomycete with a giant genome from the family Gemmataceae.</title>
        <authorList>
            <person name="Kulichevskaya I.S."/>
            <person name="Naumoff D.G."/>
            <person name="Miroshnikov K."/>
            <person name="Ivanova A."/>
            <person name="Philippov D.A."/>
            <person name="Hakobyan A."/>
            <person name="Rijpstra I.C."/>
            <person name="Sinninghe Damste J.S."/>
            <person name="Liesack W."/>
            <person name="Dedysh S.N."/>
        </authorList>
    </citation>
    <scope>NUCLEOTIDE SEQUENCE [LARGE SCALE GENOMIC DNA]</scope>
    <source>
        <strain evidence="9">PX52</strain>
    </source>
</reference>
<keyword evidence="4 5" id="KW-0648">Protein biosynthesis</keyword>
<evidence type="ECO:0000259" key="7">
    <source>
        <dbReference type="PROSITE" id="PS00745"/>
    </source>
</evidence>
<organism evidence="8 9">
    <name type="scientific">Limnoglobus roseus</name>
    <dbReference type="NCBI Taxonomy" id="2598579"/>
    <lineage>
        <taxon>Bacteria</taxon>
        <taxon>Pseudomonadati</taxon>
        <taxon>Planctomycetota</taxon>
        <taxon>Planctomycetia</taxon>
        <taxon>Gemmatales</taxon>
        <taxon>Gemmataceae</taxon>
        <taxon>Limnoglobus</taxon>
    </lineage>
</organism>
<dbReference type="Proteomes" id="UP000324974">
    <property type="component" value="Chromosome"/>
</dbReference>
<dbReference type="NCBIfam" id="TIGR00019">
    <property type="entry name" value="prfA"/>
    <property type="match status" value="1"/>
</dbReference>
<dbReference type="Gene3D" id="3.30.70.1660">
    <property type="match status" value="1"/>
</dbReference>
<evidence type="ECO:0000313" key="8">
    <source>
        <dbReference type="EMBL" id="QEL14715.1"/>
    </source>
</evidence>
<dbReference type="SMART" id="SM00937">
    <property type="entry name" value="PCRF"/>
    <property type="match status" value="1"/>
</dbReference>
<protein>
    <recommendedName>
        <fullName evidence="5 6">Peptide chain release factor 1</fullName>
        <shortName evidence="5">RF-1</shortName>
    </recommendedName>
</protein>
<dbReference type="FunFam" id="3.30.70.1660:FF:000002">
    <property type="entry name" value="Peptide chain release factor 1"/>
    <property type="match status" value="1"/>
</dbReference>
<evidence type="ECO:0000256" key="5">
    <source>
        <dbReference type="HAMAP-Rule" id="MF_00093"/>
    </source>
</evidence>
<dbReference type="NCBIfam" id="NF001859">
    <property type="entry name" value="PRK00591.1"/>
    <property type="match status" value="1"/>
</dbReference>
<dbReference type="AlphaFoldDB" id="A0A5C1A892"/>
<feature type="domain" description="Prokaryotic-type class I peptide chain release factors" evidence="7">
    <location>
        <begin position="223"/>
        <end position="239"/>
    </location>
</feature>
<evidence type="ECO:0000256" key="2">
    <source>
        <dbReference type="ARBA" id="ARBA00010835"/>
    </source>
</evidence>
<dbReference type="SUPFAM" id="SSF75620">
    <property type="entry name" value="Release factor"/>
    <property type="match status" value="1"/>
</dbReference>
<dbReference type="Pfam" id="PF00472">
    <property type="entry name" value="RF-1"/>
    <property type="match status" value="1"/>
</dbReference>
<evidence type="ECO:0000256" key="3">
    <source>
        <dbReference type="ARBA" id="ARBA00022481"/>
    </source>
</evidence>
<evidence type="ECO:0000256" key="4">
    <source>
        <dbReference type="ARBA" id="ARBA00022917"/>
    </source>
</evidence>
<gene>
    <name evidence="5" type="primary">prfA</name>
    <name evidence="8" type="ORF">PX52LOC_01609</name>
</gene>
<dbReference type="PROSITE" id="PS00745">
    <property type="entry name" value="RF_PROK_I"/>
    <property type="match status" value="1"/>
</dbReference>
<dbReference type="Gene3D" id="3.30.160.20">
    <property type="match status" value="1"/>
</dbReference>
<dbReference type="HAMAP" id="MF_00093">
    <property type="entry name" value="Rel_fac_1"/>
    <property type="match status" value="1"/>
</dbReference>
<keyword evidence="5" id="KW-0963">Cytoplasm</keyword>
<evidence type="ECO:0000256" key="6">
    <source>
        <dbReference type="NCBIfam" id="TIGR00019"/>
    </source>
</evidence>
<dbReference type="InterPro" id="IPR004373">
    <property type="entry name" value="RF-1"/>
</dbReference>
<evidence type="ECO:0000256" key="1">
    <source>
        <dbReference type="ARBA" id="ARBA00002986"/>
    </source>
</evidence>
<sequence length="355" mass="40253">MWPAMEQQLARYRELEAKLGDPDVAGDPAKFGVVAKEHGSLTKVVKPYQDFLELHEAIQQTEAMLADAELKPMAEEELATMRPRYEALKTKIEDQLLIEPGEDFDRLIVEIRGGTGGDEAALFAGDLYEMYSRYARTQGWTIENIEHSPGEAGGFKEVVFGVKGEGVFQRLRYESGGHRVQRVPKTETQGRIHTSAATVAVLPEPDEVQVEINQEDIEWERMRAGGAGGQHVNKTESAVRIWYRKGTPDEMEVKCQDERSQGKNYERAMRILRSRLFERQQQRLHKERADARKSQIGSGDRNSRIRTYNFSENRCTDHRIGVTVYRMDAVLAGDLDIMVQPMLDAVKKEKLAAAT</sequence>
<name>A0A5C1A892_9BACT</name>
<comment type="function">
    <text evidence="1 5">Peptide chain release factor 1 directs the termination of translation in response to the peptide chain termination codons UAG and UAA.</text>
</comment>
<dbReference type="InterPro" id="IPR050057">
    <property type="entry name" value="Prokaryotic/Mito_RF"/>
</dbReference>
<dbReference type="PANTHER" id="PTHR43804">
    <property type="entry name" value="LD18447P"/>
    <property type="match status" value="1"/>
</dbReference>
<dbReference type="EMBL" id="CP042425">
    <property type="protein sequence ID" value="QEL14715.1"/>
    <property type="molecule type" value="Genomic_DNA"/>
</dbReference>
<keyword evidence="3 5" id="KW-0488">Methylation</keyword>
<comment type="subcellular location">
    <subcellularLocation>
        <location evidence="5">Cytoplasm</location>
    </subcellularLocation>
</comment>
<dbReference type="InterPro" id="IPR000352">
    <property type="entry name" value="Pep_chain_release_fac_I"/>
</dbReference>
<proteinExistence type="inferred from homology"/>
<dbReference type="GO" id="GO:0016149">
    <property type="term" value="F:translation release factor activity, codon specific"/>
    <property type="evidence" value="ECO:0007669"/>
    <property type="project" value="UniProtKB-UniRule"/>
</dbReference>
<keyword evidence="9" id="KW-1185">Reference proteome</keyword>
<dbReference type="KEGG" id="lrs:PX52LOC_01609"/>
<evidence type="ECO:0000313" key="9">
    <source>
        <dbReference type="Proteomes" id="UP000324974"/>
    </source>
</evidence>
<comment type="PTM">
    <text evidence="5">Methylated by PrmC. Methylation increases the termination efficiency of RF1.</text>
</comment>
<dbReference type="OrthoDB" id="9806673at2"/>
<comment type="similarity">
    <text evidence="2 5">Belongs to the prokaryotic/mitochondrial release factor family.</text>
</comment>
<dbReference type="PANTHER" id="PTHR43804:SF7">
    <property type="entry name" value="LD18447P"/>
    <property type="match status" value="1"/>
</dbReference>
<dbReference type="Gene3D" id="6.10.140.1950">
    <property type="match status" value="1"/>
</dbReference>